<dbReference type="PANTHER" id="PTHR11388:SF99">
    <property type="entry name" value="SOLUTE CARRIER ORGANIC ANION TRANSPORTER FAMILY MEMBER 1C1"/>
    <property type="match status" value="1"/>
</dbReference>
<evidence type="ECO:0000256" key="13">
    <source>
        <dbReference type="ARBA" id="ARBA00051340"/>
    </source>
</evidence>
<dbReference type="Pfam" id="PF07648">
    <property type="entry name" value="Kazal_2"/>
    <property type="match status" value="1"/>
</dbReference>
<dbReference type="Pfam" id="PF03137">
    <property type="entry name" value="OATP"/>
    <property type="match status" value="2"/>
</dbReference>
<dbReference type="AlphaFoldDB" id="A0A2Y9FPI9"/>
<dbReference type="InterPro" id="IPR036259">
    <property type="entry name" value="MFS_trans_sf"/>
</dbReference>
<feature type="domain" description="Kazal-like" evidence="16">
    <location>
        <begin position="421"/>
        <end position="476"/>
    </location>
</feature>
<feature type="transmembrane region" description="Helical" evidence="15">
    <location>
        <begin position="592"/>
        <end position="615"/>
    </location>
</feature>
<keyword evidence="17" id="KW-1185">Reference proteome</keyword>
<feature type="transmembrane region" description="Helical" evidence="15">
    <location>
        <begin position="222"/>
        <end position="246"/>
    </location>
</feature>
<dbReference type="InterPro" id="IPR036058">
    <property type="entry name" value="Kazal_dom_sf"/>
</dbReference>
<keyword evidence="6 15" id="KW-1133">Transmembrane helix</keyword>
<feature type="transmembrane region" description="Helical" evidence="15">
    <location>
        <begin position="80"/>
        <end position="104"/>
    </location>
</feature>
<dbReference type="PANTHER" id="PTHR11388">
    <property type="entry name" value="ORGANIC ANION TRANSPORTER"/>
    <property type="match status" value="1"/>
</dbReference>
<comment type="catalytic activity">
    <reaction evidence="12">
        <text>3,3',5'-triiodo-L-thyronine(out) = 3,3',5'-triiodo-L-thyronine(in)</text>
        <dbReference type="Rhea" id="RHEA:71815"/>
        <dbReference type="ChEBI" id="CHEBI:57261"/>
    </reaction>
</comment>
<evidence type="ECO:0000256" key="1">
    <source>
        <dbReference type="ARBA" id="ARBA00004651"/>
    </source>
</evidence>
<evidence type="ECO:0000256" key="14">
    <source>
        <dbReference type="ARBA" id="ARBA00052624"/>
    </source>
</evidence>
<evidence type="ECO:0000256" key="4">
    <source>
        <dbReference type="ARBA" id="ARBA00022475"/>
    </source>
</evidence>
<evidence type="ECO:0000256" key="15">
    <source>
        <dbReference type="RuleBase" id="RU362056"/>
    </source>
</evidence>
<organism evidence="17 18">
    <name type="scientific">Physeter macrocephalus</name>
    <name type="common">Sperm whale</name>
    <name type="synonym">Physeter catodon</name>
    <dbReference type="NCBI Taxonomy" id="9755"/>
    <lineage>
        <taxon>Eukaryota</taxon>
        <taxon>Metazoa</taxon>
        <taxon>Chordata</taxon>
        <taxon>Craniata</taxon>
        <taxon>Vertebrata</taxon>
        <taxon>Euteleostomi</taxon>
        <taxon>Mammalia</taxon>
        <taxon>Eutheria</taxon>
        <taxon>Laurasiatheria</taxon>
        <taxon>Artiodactyla</taxon>
        <taxon>Whippomorpha</taxon>
        <taxon>Cetacea</taxon>
        <taxon>Odontoceti</taxon>
        <taxon>Physeteridae</taxon>
        <taxon>Physeter</taxon>
    </lineage>
</organism>
<comment type="subcellular location">
    <subcellularLocation>
        <location evidence="1 15">Cell membrane</location>
        <topology evidence="1 15">Multi-pass membrane protein</topology>
    </subcellularLocation>
</comment>
<dbReference type="InterPro" id="IPR002350">
    <property type="entry name" value="Kazal_dom"/>
</dbReference>
<evidence type="ECO:0000259" key="16">
    <source>
        <dbReference type="PROSITE" id="PS51465"/>
    </source>
</evidence>
<feature type="transmembrane region" description="Helical" evidence="15">
    <location>
        <begin position="110"/>
        <end position="132"/>
    </location>
</feature>
<feature type="transmembrane region" description="Helical" evidence="15">
    <location>
        <begin position="501"/>
        <end position="528"/>
    </location>
</feature>
<keyword evidence="3 15" id="KW-0813">Transport</keyword>
<evidence type="ECO:0000256" key="2">
    <source>
        <dbReference type="ARBA" id="ARBA00009657"/>
    </source>
</evidence>
<dbReference type="CTD" id="53919"/>
<feature type="transmembrane region" description="Helical" evidence="15">
    <location>
        <begin position="306"/>
        <end position="324"/>
    </location>
</feature>
<dbReference type="Proteomes" id="UP000248484">
    <property type="component" value="Chromosome 6"/>
</dbReference>
<dbReference type="FunFam" id="3.30.60.30:FF:000048">
    <property type="entry name" value="Solute carrier organic anion transporter family member"/>
    <property type="match status" value="1"/>
</dbReference>
<keyword evidence="7" id="KW-0445">Lipid transport</keyword>
<sequence>MDTSSKENIQLFSKNSMQPVGRPSFKTEYPSSEEKQPCCGELKVFLGALSFVYFAKALAEGYLKSTITQIERRFDIPSSLVGVIDGSFEIGNLLVITFVSYFGAKLHRPKIIGTGCLIMGVGTLLIAMPQFFMEQYRYERYSPYSNSTFSISPCFLGSNSPLPISVMEKSQSKINNGCVQTVAIIGPIFGFLLGSLCAKLYVDIGFVNLDHITITPKDPQWVGAWWLGYLIAGSISLLAAVPFWYLPKSLPRPRSREDSNSSSEKSKFIMDDHTDYQTPLGEKAKIMEMARDFLPSLKSLFGNPVYFLYLCASTVQFNSLFGMVTYKPKYIEQQYGQSSSKANFVIGLINIPAVAFGIFSGGIVMKKFRISVCGAAKLYLGSSVLGYLLFLSLFALGCENSDVAGLTVSYQGTKPVSYHERALFSDCNSRCKCSETKWEPMCGANGITYASACLAGCQTSTRSGKTTIFNNCTCVGIAASKSGNSSGMVGRCQKDNGCPKMFLYFLVISVITSYTLSLGGIPGYILLLRCIKPQLKSFALGIYTLAVRVLAGIPAPVYFGVLIDTSCLKWGFKRCGSRGSCRLYDSNAFRYMYLGLTMILGTMSIFLSTAVLFTLKKKYVSKHRSFRTKRERTMVSTRIRKENCTTSDHLLQPSYWPGKETQL</sequence>
<comment type="similarity">
    <text evidence="2 15">Belongs to the organo anion transporter (TC 2.A.60) family.</text>
</comment>
<evidence type="ECO:0000313" key="17">
    <source>
        <dbReference type="Proteomes" id="UP000248484"/>
    </source>
</evidence>
<protein>
    <recommendedName>
        <fullName evidence="15">Solute carrier organic anion transporter family member</fullName>
    </recommendedName>
</protein>
<evidence type="ECO:0000256" key="12">
    <source>
        <dbReference type="ARBA" id="ARBA00050960"/>
    </source>
</evidence>
<accession>A0A2Y9FPI9</accession>
<dbReference type="PROSITE" id="PS51465">
    <property type="entry name" value="KAZAL_2"/>
    <property type="match status" value="1"/>
</dbReference>
<evidence type="ECO:0000256" key="5">
    <source>
        <dbReference type="ARBA" id="ARBA00022692"/>
    </source>
</evidence>
<keyword evidence="9 15" id="KW-0472">Membrane</keyword>
<evidence type="ECO:0000256" key="6">
    <source>
        <dbReference type="ARBA" id="ARBA00022989"/>
    </source>
</evidence>
<keyword evidence="4" id="KW-1003">Cell membrane</keyword>
<dbReference type="SUPFAM" id="SSF103473">
    <property type="entry name" value="MFS general substrate transporter"/>
    <property type="match status" value="1"/>
</dbReference>
<name>A0A2Y9FPI9_PHYMC</name>
<dbReference type="NCBIfam" id="TIGR00805">
    <property type="entry name" value="oat"/>
    <property type="match status" value="1"/>
</dbReference>
<reference evidence="18" key="1">
    <citation type="submission" date="2025-08" db="UniProtKB">
        <authorList>
            <consortium name="RefSeq"/>
        </authorList>
    </citation>
    <scope>IDENTIFICATION</scope>
    <source>
        <tissue evidence="18">Muscle</tissue>
    </source>
</reference>
<dbReference type="GeneID" id="102989088"/>
<feature type="transmembrane region" description="Helical" evidence="15">
    <location>
        <begin position="540"/>
        <end position="563"/>
    </location>
</feature>
<dbReference type="GO" id="GO:0015125">
    <property type="term" value="F:bile acid transmembrane transporter activity"/>
    <property type="evidence" value="ECO:0007669"/>
    <property type="project" value="TreeGrafter"/>
</dbReference>
<dbReference type="InterPro" id="IPR004156">
    <property type="entry name" value="OATP"/>
</dbReference>
<dbReference type="GO" id="GO:0043252">
    <property type="term" value="P:sodium-independent organic anion transport"/>
    <property type="evidence" value="ECO:0007669"/>
    <property type="project" value="TreeGrafter"/>
</dbReference>
<evidence type="ECO:0000313" key="18">
    <source>
        <dbReference type="RefSeq" id="XP_007128059.1"/>
    </source>
</evidence>
<evidence type="ECO:0000256" key="8">
    <source>
        <dbReference type="ARBA" id="ARBA00023065"/>
    </source>
</evidence>
<comment type="caution">
    <text evidence="15">Lacks conserved residue(s) required for the propagation of feature annotation.</text>
</comment>
<proteinExistence type="inferred from homology"/>
<dbReference type="GO" id="GO:0016323">
    <property type="term" value="C:basolateral plasma membrane"/>
    <property type="evidence" value="ECO:0007669"/>
    <property type="project" value="TreeGrafter"/>
</dbReference>
<dbReference type="OrthoDB" id="5062115at2759"/>
<feature type="transmembrane region" description="Helical" evidence="15">
    <location>
        <begin position="344"/>
        <end position="364"/>
    </location>
</feature>
<gene>
    <name evidence="18" type="primary">SLCO1C1</name>
</gene>
<evidence type="ECO:0000256" key="3">
    <source>
        <dbReference type="ARBA" id="ARBA00022448"/>
    </source>
</evidence>
<evidence type="ECO:0000256" key="9">
    <source>
        <dbReference type="ARBA" id="ARBA00023136"/>
    </source>
</evidence>
<comment type="catalytic activity">
    <reaction evidence="14">
        <text>L-thyroxine sulfate(out) = L-thyroxine sulfate(in)</text>
        <dbReference type="Rhea" id="RHEA:73311"/>
        <dbReference type="ChEBI" id="CHEBI:176512"/>
    </reaction>
</comment>
<evidence type="ECO:0000256" key="11">
    <source>
        <dbReference type="ARBA" id="ARBA00023180"/>
    </source>
</evidence>
<keyword evidence="11" id="KW-0325">Glycoprotein</keyword>
<feature type="transmembrane region" description="Helical" evidence="15">
    <location>
        <begin position="177"/>
        <end position="202"/>
    </location>
</feature>
<evidence type="ECO:0000256" key="7">
    <source>
        <dbReference type="ARBA" id="ARBA00023055"/>
    </source>
</evidence>
<keyword evidence="8 15" id="KW-0406">Ion transport</keyword>
<keyword evidence="10" id="KW-1015">Disulfide bond</keyword>
<dbReference type="SUPFAM" id="SSF100895">
    <property type="entry name" value="Kazal-type serine protease inhibitors"/>
    <property type="match status" value="1"/>
</dbReference>
<dbReference type="GO" id="GO:0006811">
    <property type="term" value="P:monoatomic ion transport"/>
    <property type="evidence" value="ECO:0007669"/>
    <property type="project" value="UniProtKB-KW"/>
</dbReference>
<dbReference type="Gene3D" id="1.20.1250.20">
    <property type="entry name" value="MFS general substrate transporter like domains"/>
    <property type="match status" value="1"/>
</dbReference>
<evidence type="ECO:0000256" key="10">
    <source>
        <dbReference type="ARBA" id="ARBA00023157"/>
    </source>
</evidence>
<comment type="catalytic activity">
    <reaction evidence="13">
        <text>L-thyroxine(out) = L-thyroxine(in)</text>
        <dbReference type="Rhea" id="RHEA:71819"/>
        <dbReference type="ChEBI" id="CHEBI:58448"/>
    </reaction>
</comment>
<dbReference type="RefSeq" id="XP_007128059.1">
    <property type="nucleotide sequence ID" value="XM_007127997.2"/>
</dbReference>
<keyword evidence="5 15" id="KW-0812">Transmembrane</keyword>
<feature type="transmembrane region" description="Helical" evidence="15">
    <location>
        <begin position="376"/>
        <end position="396"/>
    </location>
</feature>
<dbReference type="GO" id="GO:0015347">
    <property type="term" value="F:sodium-independent organic anion transmembrane transporter activity"/>
    <property type="evidence" value="ECO:0007669"/>
    <property type="project" value="TreeGrafter"/>
</dbReference>